<keyword evidence="5" id="KW-0472">Membrane</keyword>
<evidence type="ECO:0000256" key="2">
    <source>
        <dbReference type="ARBA" id="ARBA00022801"/>
    </source>
</evidence>
<dbReference type="Proteomes" id="UP001491310">
    <property type="component" value="Unassembled WGS sequence"/>
</dbReference>
<dbReference type="SUPFAM" id="SSF51126">
    <property type="entry name" value="Pectin lyase-like"/>
    <property type="match status" value="1"/>
</dbReference>
<dbReference type="InterPro" id="IPR011050">
    <property type="entry name" value="Pectin_lyase_fold/virulence"/>
</dbReference>
<sequence length="577" mass="61849">MKRENIHLRGFFLASFLLTQLAAGQDEALLAFEAAEEAIPSIPPEFTCPVKDHGAIGDGTAYDTAAIQAAIDACTKNKDGGVVIFDEEKQYLTGQVILKDGVRLRLPESATILAGSKRENYPKSYGDWYLILLECQNCGIDGEGRIDAQGTLWTYGGNLEQKQVTTWEDPSCPKHAPEECRPHLVGVRDSFQVTIQGVQLYDSVHWAVHILRSEAVAVMGVSIWGDPLVPLSRGIVIDGSRRVYLGGNVISTADDAVSLKTTAADKPIEFVLVDGGLIQSKSVAIQIGDETRAHMSTLVFQNITIQQSHRGLALTVRDEGSVTGVQFTNISIEALFFERSWKGAAEPIHITAMPRTVGSKVGMVSDVRFTNISASAEAGVVVAGSPGSTIEGLVLEGLNLELVRHTDIPGGFLDYRPGLRGLVDDVTTSAIFIEHANHATLSNVEVVWGKPARPEWGQTLEITPHSVHALSVQNLFVHDESAHPAGGTEAAGSTRGIMMEWVRKIQANLRSGNGAFLNLEANAARGVTGRRAASSASVAMLILSGLVVLALVGFALYDQVARRRSGAKAAFEKVASA</sequence>
<evidence type="ECO:0000313" key="8">
    <source>
        <dbReference type="Proteomes" id="UP001491310"/>
    </source>
</evidence>
<organism evidence="7 8">
    <name type="scientific">Coccomyxa subellipsoidea</name>
    <dbReference type="NCBI Taxonomy" id="248742"/>
    <lineage>
        <taxon>Eukaryota</taxon>
        <taxon>Viridiplantae</taxon>
        <taxon>Chlorophyta</taxon>
        <taxon>core chlorophytes</taxon>
        <taxon>Trebouxiophyceae</taxon>
        <taxon>Trebouxiophyceae incertae sedis</taxon>
        <taxon>Coccomyxaceae</taxon>
        <taxon>Coccomyxa</taxon>
    </lineage>
</organism>
<dbReference type="Pfam" id="PF00295">
    <property type="entry name" value="Glyco_hydro_28"/>
    <property type="match status" value="1"/>
</dbReference>
<keyword evidence="8" id="KW-1185">Reference proteome</keyword>
<name>A0ABR2YRB5_9CHLO</name>
<evidence type="ECO:0000256" key="6">
    <source>
        <dbReference type="SAM" id="SignalP"/>
    </source>
</evidence>
<evidence type="ECO:0000256" key="5">
    <source>
        <dbReference type="SAM" id="Phobius"/>
    </source>
</evidence>
<keyword evidence="3 4" id="KW-0326">Glycosidase</keyword>
<evidence type="ECO:0000256" key="3">
    <source>
        <dbReference type="ARBA" id="ARBA00023295"/>
    </source>
</evidence>
<keyword evidence="5" id="KW-1133">Transmembrane helix</keyword>
<dbReference type="InterPro" id="IPR051801">
    <property type="entry name" value="GH28_Enzymes"/>
</dbReference>
<evidence type="ECO:0008006" key="9">
    <source>
        <dbReference type="Google" id="ProtNLM"/>
    </source>
</evidence>
<keyword evidence="2 4" id="KW-0378">Hydrolase</keyword>
<dbReference type="EMBL" id="JALJOT010000006">
    <property type="protein sequence ID" value="KAK9909603.1"/>
    <property type="molecule type" value="Genomic_DNA"/>
</dbReference>
<keyword evidence="6" id="KW-0732">Signal</keyword>
<feature type="signal peptide" evidence="6">
    <location>
        <begin position="1"/>
        <end position="24"/>
    </location>
</feature>
<gene>
    <name evidence="7" type="ORF">WJX75_004848</name>
</gene>
<evidence type="ECO:0000313" key="7">
    <source>
        <dbReference type="EMBL" id="KAK9909603.1"/>
    </source>
</evidence>
<evidence type="ECO:0000256" key="1">
    <source>
        <dbReference type="ARBA" id="ARBA00008834"/>
    </source>
</evidence>
<dbReference type="Gene3D" id="2.160.20.10">
    <property type="entry name" value="Single-stranded right-handed beta-helix, Pectin lyase-like"/>
    <property type="match status" value="1"/>
</dbReference>
<feature type="chain" id="PRO_5045713078" description="Pectin lyase-like protein" evidence="6">
    <location>
        <begin position="25"/>
        <end position="577"/>
    </location>
</feature>
<accession>A0ABR2YRB5</accession>
<dbReference type="InterPro" id="IPR012334">
    <property type="entry name" value="Pectin_lyas_fold"/>
</dbReference>
<protein>
    <recommendedName>
        <fullName evidence="9">Pectin lyase-like protein</fullName>
    </recommendedName>
</protein>
<comment type="caution">
    <text evidence="7">The sequence shown here is derived from an EMBL/GenBank/DDBJ whole genome shotgun (WGS) entry which is preliminary data.</text>
</comment>
<feature type="transmembrane region" description="Helical" evidence="5">
    <location>
        <begin position="538"/>
        <end position="557"/>
    </location>
</feature>
<proteinExistence type="inferred from homology"/>
<keyword evidence="5" id="KW-0812">Transmembrane</keyword>
<comment type="similarity">
    <text evidence="1 4">Belongs to the glycosyl hydrolase 28 family.</text>
</comment>
<reference evidence="7 8" key="1">
    <citation type="journal article" date="2024" name="Nat. Commun.">
        <title>Phylogenomics reveals the evolutionary origins of lichenization in chlorophyte algae.</title>
        <authorList>
            <person name="Puginier C."/>
            <person name="Libourel C."/>
            <person name="Otte J."/>
            <person name="Skaloud P."/>
            <person name="Haon M."/>
            <person name="Grisel S."/>
            <person name="Petersen M."/>
            <person name="Berrin J.G."/>
            <person name="Delaux P.M."/>
            <person name="Dal Grande F."/>
            <person name="Keller J."/>
        </authorList>
    </citation>
    <scope>NUCLEOTIDE SEQUENCE [LARGE SCALE GENOMIC DNA]</scope>
    <source>
        <strain evidence="7 8">SAG 216-7</strain>
    </source>
</reference>
<dbReference type="InterPro" id="IPR000743">
    <property type="entry name" value="Glyco_hydro_28"/>
</dbReference>
<evidence type="ECO:0000256" key="4">
    <source>
        <dbReference type="RuleBase" id="RU361169"/>
    </source>
</evidence>
<dbReference type="PANTHER" id="PTHR31339:SF0">
    <property type="entry name" value="PECTIN LYASE-LIKE SUPERFAMILY PROTEIN"/>
    <property type="match status" value="1"/>
</dbReference>
<dbReference type="PANTHER" id="PTHR31339">
    <property type="entry name" value="PECTIN LYASE-RELATED"/>
    <property type="match status" value="1"/>
</dbReference>